<evidence type="ECO:0000256" key="1">
    <source>
        <dbReference type="SAM" id="Coils"/>
    </source>
</evidence>
<dbReference type="EMBL" id="CP011310">
    <property type="protein sequence ID" value="AKQ41243.1"/>
    <property type="molecule type" value="Genomic_DNA"/>
</dbReference>
<evidence type="ECO:0000313" key="4">
    <source>
        <dbReference type="EMBL" id="AKQ41243.1"/>
    </source>
</evidence>
<reference evidence="4 5" key="1">
    <citation type="journal article" date="2015" name="Int. J. Syst. Evol. Microbiol.">
        <title>Erythrobacter atlanticus sp. nov., a bacterium from ocean sediment able to degrade polycyclic aromatic hydrocarbons.</title>
        <authorList>
            <person name="Zhuang L."/>
            <person name="Liu Y."/>
            <person name="Wang L."/>
            <person name="Wang W."/>
            <person name="Shao Z."/>
        </authorList>
    </citation>
    <scope>NUCLEOTIDE SEQUENCE [LARGE SCALE GENOMIC DNA]</scope>
    <source>
        <strain evidence="5">s21-N3</strain>
    </source>
</reference>
<organism evidence="4 5">
    <name type="scientific">Aurantiacibacter atlanticus</name>
    <dbReference type="NCBI Taxonomy" id="1648404"/>
    <lineage>
        <taxon>Bacteria</taxon>
        <taxon>Pseudomonadati</taxon>
        <taxon>Pseudomonadota</taxon>
        <taxon>Alphaproteobacteria</taxon>
        <taxon>Sphingomonadales</taxon>
        <taxon>Erythrobacteraceae</taxon>
        <taxon>Aurantiacibacter</taxon>
    </lineage>
</organism>
<evidence type="ECO:0000313" key="5">
    <source>
        <dbReference type="Proteomes" id="UP000059113"/>
    </source>
</evidence>
<protein>
    <submittedName>
        <fullName evidence="4">Putative hlyD family multidrug secretion protein</fullName>
    </submittedName>
</protein>
<dbReference type="OrthoDB" id="9811754at2"/>
<evidence type="ECO:0000256" key="2">
    <source>
        <dbReference type="SAM" id="Phobius"/>
    </source>
</evidence>
<keyword evidence="2" id="KW-1133">Transmembrane helix</keyword>
<dbReference type="Proteomes" id="UP000059113">
    <property type="component" value="Chromosome"/>
</dbReference>
<feature type="domain" description="CusB-like barrel-sandwich hybrid" evidence="3">
    <location>
        <begin position="66"/>
        <end position="260"/>
    </location>
</feature>
<keyword evidence="1" id="KW-0175">Coiled coil</keyword>
<dbReference type="RefSeq" id="WP_048884741.1">
    <property type="nucleotide sequence ID" value="NZ_CP011310.1"/>
</dbReference>
<evidence type="ECO:0000259" key="3">
    <source>
        <dbReference type="Pfam" id="PF25919"/>
    </source>
</evidence>
<dbReference type="KEGG" id="ery:CP97_03070"/>
<dbReference type="Gene3D" id="2.40.30.170">
    <property type="match status" value="1"/>
</dbReference>
<sequence length="377" mass="40541">MTETETSEDLDAAKRSSPLKSRKVRLALIIGAIALLLIGAWWYWDYQTTGKYFQSTDNAYIAADAVIVAPKIGGYVDRVLVEENQDVQEGDPLVQLDVRDYRAQEAQVQAQIEASLANAQTVRAQIGEQRAAISQAQAQLASARAEAALAADQLRRYEPLAASGAEPRERLDQLRAQARMARAQVDASQAALRASQLRIGTLGEQVGQARSQADAARAQLEAAQLNVESTLLRASISGRVGDVAVRQGQFVQPGTRLMSVVPVEQIFIEANFKETQVGLMRVGQPVAIEVDALSDLDIDGHIASIAPGTGAEFSILPPENATGNFTKIVQRVPVRIAIAASPEVRQLLVPGMSVVVTVDTRSAKGQLDDLREAAAQD</sequence>
<accession>A0A0H4VW28</accession>
<dbReference type="STRING" id="1648404.CP97_03070"/>
<name>A0A0H4VW28_9SPHN</name>
<keyword evidence="5" id="KW-1185">Reference proteome</keyword>
<dbReference type="AlphaFoldDB" id="A0A0H4VW28"/>
<dbReference type="InterPro" id="IPR050739">
    <property type="entry name" value="MFP"/>
</dbReference>
<dbReference type="PRINTS" id="PR01490">
    <property type="entry name" value="RTXTOXIND"/>
</dbReference>
<dbReference type="PATRIC" id="fig|1648404.4.peg.648"/>
<dbReference type="Gene3D" id="2.40.50.100">
    <property type="match status" value="1"/>
</dbReference>
<dbReference type="PANTHER" id="PTHR30386:SF24">
    <property type="entry name" value="MULTIDRUG RESISTANCE EFFLUX PUMP"/>
    <property type="match status" value="1"/>
</dbReference>
<dbReference type="InterPro" id="IPR058790">
    <property type="entry name" value="BSH_CusB"/>
</dbReference>
<dbReference type="Pfam" id="PF25919">
    <property type="entry name" value="BSH_CusB"/>
    <property type="match status" value="1"/>
</dbReference>
<keyword evidence="2" id="KW-0812">Transmembrane</keyword>
<dbReference type="SUPFAM" id="SSF111369">
    <property type="entry name" value="HlyD-like secretion proteins"/>
    <property type="match status" value="3"/>
</dbReference>
<proteinExistence type="predicted"/>
<dbReference type="PANTHER" id="PTHR30386">
    <property type="entry name" value="MEMBRANE FUSION SUBUNIT OF EMRAB-TOLC MULTIDRUG EFFLUX PUMP"/>
    <property type="match status" value="1"/>
</dbReference>
<reference evidence="5" key="2">
    <citation type="submission" date="2015-04" db="EMBL/GenBank/DDBJ databases">
        <title>The complete genome sequence of Erythrobacter sp. s21-N3.</title>
        <authorList>
            <person name="Zhuang L."/>
            <person name="Liu Y."/>
            <person name="Shao Z."/>
        </authorList>
    </citation>
    <scope>NUCLEOTIDE SEQUENCE [LARGE SCALE GENOMIC DNA]</scope>
    <source>
        <strain evidence="5">s21-N3</strain>
    </source>
</reference>
<keyword evidence="2" id="KW-0472">Membrane</keyword>
<feature type="coiled-coil region" evidence="1">
    <location>
        <begin position="126"/>
        <end position="233"/>
    </location>
</feature>
<gene>
    <name evidence="4" type="ORF">CP97_03070</name>
</gene>
<feature type="transmembrane region" description="Helical" evidence="2">
    <location>
        <begin position="24"/>
        <end position="44"/>
    </location>
</feature>
<dbReference type="Gene3D" id="1.10.287.470">
    <property type="entry name" value="Helix hairpin bin"/>
    <property type="match status" value="1"/>
</dbReference>